<proteinExistence type="predicted"/>
<evidence type="ECO:0000313" key="1">
    <source>
        <dbReference type="EMBL" id="ASR75471.1"/>
    </source>
</evidence>
<dbReference type="OrthoDB" id="15000at10239"/>
<organism evidence="1 2">
    <name type="scientific">Streptomyces phage Mildred21</name>
    <dbReference type="NCBI Taxonomy" id="2023959"/>
    <lineage>
        <taxon>Viruses</taxon>
        <taxon>Duplodnaviria</taxon>
        <taxon>Heunggongvirae</taxon>
        <taxon>Uroviricota</taxon>
        <taxon>Caudoviricetes</taxon>
        <taxon>Stanwilliamsviridae</taxon>
        <taxon>Boydwoodruffvirinae</taxon>
        <taxon>Samistivirus</taxon>
        <taxon>Samistivirus mildred21</taxon>
    </lineage>
</organism>
<accession>A0A222YU10</accession>
<protein>
    <submittedName>
        <fullName evidence="1">Uncharacterized protein</fullName>
    </submittedName>
</protein>
<gene>
    <name evidence="1" type="ORF">SEA_MILDRED21_64</name>
</gene>
<evidence type="ECO:0000313" key="2">
    <source>
        <dbReference type="Proteomes" id="UP000223009"/>
    </source>
</evidence>
<dbReference type="Proteomes" id="UP000223009">
    <property type="component" value="Segment"/>
</dbReference>
<dbReference type="EMBL" id="MF155946">
    <property type="protein sequence ID" value="ASR75471.1"/>
    <property type="molecule type" value="Genomic_DNA"/>
</dbReference>
<keyword evidence="2" id="KW-1185">Reference proteome</keyword>
<name>A0A222YU10_9CAUD</name>
<reference evidence="1 2" key="1">
    <citation type="submission" date="2017-05" db="EMBL/GenBank/DDBJ databases">
        <authorList>
            <person name="Chapman J."/>
            <person name="Chang C."/>
            <person name="Suresh T."/>
            <person name="Shishido T.C."/>
            <person name="Bindert I."/>
            <person name="Shaffer C.D."/>
            <person name="Weston-Hafer K.A."/>
            <person name="Russell D.A."/>
            <person name="Pope W.H."/>
            <person name="Jacobs-Sera D."/>
            <person name="Hendrix R.W."/>
            <person name="Hatfull G.F."/>
        </authorList>
    </citation>
    <scope>NUCLEOTIDE SEQUENCE [LARGE SCALE GENOMIC DNA]</scope>
</reference>
<sequence>MWWRRKKAKPLPPVPTVPVEYPTGTCVQTEKGVFFIKGKFRFRVTSDRILSSWRYPFVIRSSEEACAKYQVGGKLGFRQGTLVKDMSNGKIYLISENLRRQVVSPDFFDVMLFPRDAVIEASPEEIALHKEGANITWQSPPTSLRAGQ</sequence>